<keyword evidence="2" id="KW-1185">Reference proteome</keyword>
<reference evidence="2" key="1">
    <citation type="submission" date="2017-01" db="EMBL/GenBank/DDBJ databases">
        <authorList>
            <person name="Wang Y."/>
            <person name="White M."/>
            <person name="Kvist S."/>
            <person name="Moncalvo J.-M."/>
        </authorList>
    </citation>
    <scope>NUCLEOTIDE SEQUENCE [LARGE SCALE GENOMIC DNA]</scope>
    <source>
        <strain evidence="2">ID-206-W2</strain>
    </source>
</reference>
<dbReference type="InterPro" id="IPR016193">
    <property type="entry name" value="Cytidine_deaminase-like"/>
</dbReference>
<evidence type="ECO:0000313" key="1">
    <source>
        <dbReference type="EMBL" id="OMJ29306.1"/>
    </source>
</evidence>
<dbReference type="Gene3D" id="3.40.140.10">
    <property type="entry name" value="Cytidine Deaminase, domain 2"/>
    <property type="match status" value="1"/>
</dbReference>
<sequence>MEPCSHRLSGKESCADKIIRAGVKKVYIGVKEPSTFSECRGCQILLDAGIDVTVLQMLQERCLEPNRELLNRNFLSMNK</sequence>
<protein>
    <submittedName>
        <fullName evidence="1">Diaminohydroxyphosphoribosylamino-pyrimidine deaminase</fullName>
    </submittedName>
</protein>
<name>A0A1R1YRA0_9FUNG</name>
<evidence type="ECO:0000313" key="2">
    <source>
        <dbReference type="Proteomes" id="UP000187429"/>
    </source>
</evidence>
<gene>
    <name evidence="1" type="ORF">AYI69_g1197</name>
</gene>
<dbReference type="AlphaFoldDB" id="A0A1R1YRA0"/>
<organism evidence="1 2">
    <name type="scientific">Smittium culicis</name>
    <dbReference type="NCBI Taxonomy" id="133412"/>
    <lineage>
        <taxon>Eukaryota</taxon>
        <taxon>Fungi</taxon>
        <taxon>Fungi incertae sedis</taxon>
        <taxon>Zoopagomycota</taxon>
        <taxon>Kickxellomycotina</taxon>
        <taxon>Harpellomycetes</taxon>
        <taxon>Harpellales</taxon>
        <taxon>Legeriomycetaceae</taxon>
        <taxon>Smittium</taxon>
    </lineage>
</organism>
<dbReference type="GO" id="GO:0003824">
    <property type="term" value="F:catalytic activity"/>
    <property type="evidence" value="ECO:0007669"/>
    <property type="project" value="InterPro"/>
</dbReference>
<dbReference type="GO" id="GO:0006139">
    <property type="term" value="P:nucleobase-containing compound metabolic process"/>
    <property type="evidence" value="ECO:0007669"/>
    <property type="project" value="UniProtKB-ARBA"/>
</dbReference>
<dbReference type="Pfam" id="PF18785">
    <property type="entry name" value="Inv-AAD"/>
    <property type="match status" value="1"/>
</dbReference>
<dbReference type="OrthoDB" id="252265at2759"/>
<dbReference type="EMBL" id="LSSM01000323">
    <property type="protein sequence ID" value="OMJ29306.1"/>
    <property type="molecule type" value="Genomic_DNA"/>
</dbReference>
<dbReference type="SUPFAM" id="SSF53927">
    <property type="entry name" value="Cytidine deaminase-like"/>
    <property type="match status" value="1"/>
</dbReference>
<dbReference type="Proteomes" id="UP000187429">
    <property type="component" value="Unassembled WGS sequence"/>
</dbReference>
<proteinExistence type="predicted"/>
<comment type="caution">
    <text evidence="1">The sequence shown here is derived from an EMBL/GenBank/DDBJ whole genome shotgun (WGS) entry which is preliminary data.</text>
</comment>
<accession>A0A1R1YRA0</accession>